<dbReference type="Proteomes" id="UP000265715">
    <property type="component" value="Unassembled WGS sequence"/>
</dbReference>
<dbReference type="AlphaFoldDB" id="A0A399EQM4"/>
<evidence type="ECO:0000313" key="3">
    <source>
        <dbReference type="EMBL" id="RIH86165.1"/>
    </source>
</evidence>
<reference evidence="3 4" key="1">
    <citation type="submission" date="2018-08" db="EMBL/GenBank/DDBJ databases">
        <title>Meiothermus terrae DSM 26712 genome sequencing project.</title>
        <authorList>
            <person name="Da Costa M.S."/>
            <person name="Albuquerque L."/>
            <person name="Raposo P."/>
            <person name="Froufe H.J.C."/>
            <person name="Barroso C.S."/>
            <person name="Egas C."/>
        </authorList>
    </citation>
    <scope>NUCLEOTIDE SEQUENCE [LARGE SCALE GENOMIC DNA]</scope>
    <source>
        <strain evidence="3 4">DSM 26712</strain>
    </source>
</reference>
<name>A0A399EQM4_9DEIN</name>
<dbReference type="Pfam" id="PF13699">
    <property type="entry name" value="eCIS_core"/>
    <property type="match status" value="1"/>
</dbReference>
<sequence>MRVLARKPKAPQPAPPAGRLSAVQPGGPVPAAVHEVLSSPGEPLEPATRRLMEPRFGHDFGRVRVHADARSARSAEAVEARAYAVGSHLVFGPGEYAPRTPWGRALLAHELTHVVQQRAAGAHGASSLRLGDPSHPAERGAGHLEAQPVLRRAPKKAKTWAGEFVADPYDANYREVGSVVVGYGADIALTFKANALVDAEKIAFVQTALSLKDGVPHNKYDDPKKREVAESRTIPKGKPGAGVHIDQTLESPTPLYGMTGAKGSDLSSPEPGKYTEIGWHYLDPGQKLQNRDAVLKDEPMLTSGDAYTAAEDVMKSEWSQRFESTALAIAGNQKGVFYGSVEWGWVKGTSDLQPRLLEFKAKSPNAPSAVFMEAARLWNVSVSPDNKPTLDLPTGIPATTSKATVLWDSPDKGKRLATLTQGTLLGRTARTDPKRSWWANVIVIGGPHVGKGGWVMEVDLYSGEKKKP</sequence>
<dbReference type="InterPro" id="IPR025295">
    <property type="entry name" value="eCIS_core_dom"/>
</dbReference>
<evidence type="ECO:0000259" key="2">
    <source>
        <dbReference type="Pfam" id="PF13699"/>
    </source>
</evidence>
<evidence type="ECO:0000256" key="1">
    <source>
        <dbReference type="SAM" id="MobiDB-lite"/>
    </source>
</evidence>
<accession>A0A399EQM4</accession>
<feature type="compositionally biased region" description="Basic and acidic residues" evidence="1">
    <location>
        <begin position="218"/>
        <end position="230"/>
    </location>
</feature>
<proteinExistence type="predicted"/>
<dbReference type="EMBL" id="QXDL01000049">
    <property type="protein sequence ID" value="RIH86165.1"/>
    <property type="molecule type" value="Genomic_DNA"/>
</dbReference>
<feature type="region of interest" description="Disordered" evidence="1">
    <location>
        <begin position="218"/>
        <end position="248"/>
    </location>
</feature>
<organism evidence="3 4">
    <name type="scientific">Calidithermus terrae</name>
    <dbReference type="NCBI Taxonomy" id="1408545"/>
    <lineage>
        <taxon>Bacteria</taxon>
        <taxon>Thermotogati</taxon>
        <taxon>Deinococcota</taxon>
        <taxon>Deinococci</taxon>
        <taxon>Thermales</taxon>
        <taxon>Thermaceae</taxon>
        <taxon>Calidithermus</taxon>
    </lineage>
</organism>
<protein>
    <recommendedName>
        <fullName evidence="2">eCIS core domain-containing protein</fullName>
    </recommendedName>
</protein>
<gene>
    <name evidence="3" type="ORF">Mterra_01516</name>
</gene>
<feature type="region of interest" description="Disordered" evidence="1">
    <location>
        <begin position="1"/>
        <end position="32"/>
    </location>
</feature>
<feature type="domain" description="eCIS core" evidence="2">
    <location>
        <begin position="43"/>
        <end position="120"/>
    </location>
</feature>
<comment type="caution">
    <text evidence="3">The sequence shown here is derived from an EMBL/GenBank/DDBJ whole genome shotgun (WGS) entry which is preliminary data.</text>
</comment>
<keyword evidence="4" id="KW-1185">Reference proteome</keyword>
<evidence type="ECO:0000313" key="4">
    <source>
        <dbReference type="Proteomes" id="UP000265715"/>
    </source>
</evidence>
<dbReference type="OrthoDB" id="123527at2"/>